<dbReference type="Proteomes" id="UP000289497">
    <property type="component" value="Chromosome"/>
</dbReference>
<sequence length="106" mass="12409">MEVANIEKLKLLAEELKEAQDQVRILKKEMKDLVAGTEVEINEPLSVGGRITYKKVTPKPSFNYRQYSAYLHNEIQRSTLTEKDLENIMAQFTEQKPDKWKLKIEK</sequence>
<reference evidence="2 3" key="1">
    <citation type="submission" date="2019-01" db="EMBL/GenBank/DDBJ databases">
        <authorList>
            <consortium name="Pathogen Informatics"/>
        </authorList>
    </citation>
    <scope>NUCLEOTIDE SEQUENCE [LARGE SCALE GENOMIC DNA]</scope>
    <source>
        <strain evidence="2 3">NCTC10179</strain>
    </source>
</reference>
<evidence type="ECO:0000313" key="2">
    <source>
        <dbReference type="EMBL" id="VEU76175.1"/>
    </source>
</evidence>
<dbReference type="KEGG" id="mcou:NCTC10179_00346"/>
<dbReference type="EMBL" id="LR215039">
    <property type="protein sequence ID" value="VEU76175.1"/>
    <property type="molecule type" value="Genomic_DNA"/>
</dbReference>
<feature type="coiled-coil region" evidence="1">
    <location>
        <begin position="6"/>
        <end position="36"/>
    </location>
</feature>
<name>A0A449B6J3_9BACT</name>
<dbReference type="OrthoDB" id="399236at2"/>
<dbReference type="RefSeq" id="WP_036433805.1">
    <property type="nucleotide sequence ID" value="NZ_LR215039.1"/>
</dbReference>
<gene>
    <name evidence="2" type="ORF">NCTC10179_00346</name>
</gene>
<evidence type="ECO:0000313" key="3">
    <source>
        <dbReference type="Proteomes" id="UP000289497"/>
    </source>
</evidence>
<keyword evidence="3" id="KW-1185">Reference proteome</keyword>
<evidence type="ECO:0000256" key="1">
    <source>
        <dbReference type="SAM" id="Coils"/>
    </source>
</evidence>
<proteinExistence type="predicted"/>
<organism evidence="2 3">
    <name type="scientific">Mycoplasmopsis columboralis</name>
    <dbReference type="NCBI Taxonomy" id="171282"/>
    <lineage>
        <taxon>Bacteria</taxon>
        <taxon>Bacillati</taxon>
        <taxon>Mycoplasmatota</taxon>
        <taxon>Mycoplasmoidales</taxon>
        <taxon>Metamycoplasmataceae</taxon>
        <taxon>Mycoplasmopsis</taxon>
    </lineage>
</organism>
<keyword evidence="1" id="KW-0175">Coiled coil</keyword>
<protein>
    <submittedName>
        <fullName evidence="2">Uncharacterized protein</fullName>
    </submittedName>
</protein>
<accession>A0A449B6J3</accession>
<dbReference type="AlphaFoldDB" id="A0A449B6J3"/>